<reference evidence="1" key="1">
    <citation type="journal article" date="2021" name="Proc. Natl. Acad. Sci. U.S.A.">
        <title>A Catalog of Tens of Thousands of Viruses from Human Metagenomes Reveals Hidden Associations with Chronic Diseases.</title>
        <authorList>
            <person name="Tisza M.J."/>
            <person name="Buck C.B."/>
        </authorList>
    </citation>
    <scope>NUCLEOTIDE SEQUENCE</scope>
    <source>
        <strain evidence="1">Ct0hG5</strain>
    </source>
</reference>
<dbReference type="PANTHER" id="PTHR37813:SF1">
    <property type="entry name" value="FELS-2 PROPHAGE PROTEIN"/>
    <property type="match status" value="1"/>
</dbReference>
<protein>
    <submittedName>
        <fullName evidence="1">Tail tape measure protein</fullName>
    </submittedName>
</protein>
<evidence type="ECO:0000313" key="1">
    <source>
        <dbReference type="EMBL" id="DAE19528.1"/>
    </source>
</evidence>
<sequence>MASDGTLKFDTSLDTGGLQSGMGKVASVAQQALGVFTGQMMTRAVDALANLGRSALDSVGQLEQNVGGVETLFGDAADAVIASADRAYQTAGMSANDYMSTVTSFSASLLQSLGGNTEEAAKVADMAIIDMADNANKMGTSMDMIQNAYQGFAKQNYTMLDNLKLGYGGTKTEMERLLADAEKLTGVKYDINNLNDVYQAIHAVQEEMGITGTTAKEAASTLEGSMASAKAAWDNFMNGSGDADQLADAFATAADNIVKNLAEIIPRFAETLPALGGAIIAQIPGLVAAIVPAVLSAGQSVLKQLQDAVLDFDFAGTADKVVQMITGFIEGDGLGSLLDTLATIFTGIVNGISSMLPSLLPALIELISYVVTSLLDQLPAILDCALELILGLAQGILAALPVLIEALPEVISSIVEFLISAVPQIIDAGIELLMALVDALPVIIDALVDALPQIIKATVTALIAAAPQIAKAGIKLLGALIEAIPVIVVELAEAVPDIVAAIIDVLAELPGLIGEVFAEIVTDLVEWGQQMLSNASMAMSNMLSQVNSIIQELPGKIWTHLVNTVNKVIAWGQQMVSNASTAASNMLSKVSGIIQELPGKIWTHLVNTVNKVVAWGQQMVSNASTAASNMLSKVSSTLQQLPGKVWDYLSQAALKVVTWGTQLAQKGAAAATQLFNSIVNGLSSLPSKMAEIGSNIVSGIWNGISSGWDWLTNKVSNLASSLLDAAKDALGINSPSKEFADEVGRWIMPGVGKGLDKSMPATLKDMKAKAGELVSAMRAEMSASVGQLSVGASHAAGLRMAGAGTTIYNDNRMEQSNTYNVPVATPSEVAKKQREALRNMVGGVK</sequence>
<dbReference type="Gene3D" id="1.25.10.10">
    <property type="entry name" value="Leucine-rich Repeat Variant"/>
    <property type="match status" value="1"/>
</dbReference>
<dbReference type="InterPro" id="IPR016024">
    <property type="entry name" value="ARM-type_fold"/>
</dbReference>
<dbReference type="EMBL" id="BK015677">
    <property type="protein sequence ID" value="DAE19528.1"/>
    <property type="molecule type" value="Genomic_DNA"/>
</dbReference>
<accession>A0A8S5QKD3</accession>
<dbReference type="InterPro" id="IPR011989">
    <property type="entry name" value="ARM-like"/>
</dbReference>
<dbReference type="PANTHER" id="PTHR37813">
    <property type="entry name" value="FELS-2 PROPHAGE PROTEIN"/>
    <property type="match status" value="1"/>
</dbReference>
<organism evidence="1">
    <name type="scientific">Siphoviridae sp. ct0hG5</name>
    <dbReference type="NCBI Taxonomy" id="2826269"/>
    <lineage>
        <taxon>Viruses</taxon>
        <taxon>Duplodnaviria</taxon>
        <taxon>Heunggongvirae</taxon>
        <taxon>Uroviricota</taxon>
        <taxon>Caudoviricetes</taxon>
    </lineage>
</organism>
<proteinExistence type="predicted"/>
<name>A0A8S5QKD3_9CAUD</name>
<dbReference type="SUPFAM" id="SSF48371">
    <property type="entry name" value="ARM repeat"/>
    <property type="match status" value="1"/>
</dbReference>